<evidence type="ECO:0000313" key="2">
    <source>
        <dbReference type="EMBL" id="MBY8878494.1"/>
    </source>
</evidence>
<evidence type="ECO:0000313" key="3">
    <source>
        <dbReference type="Proteomes" id="UP000778578"/>
    </source>
</evidence>
<keyword evidence="3" id="KW-1185">Reference proteome</keyword>
<dbReference type="EMBL" id="JAINZZ010000011">
    <property type="protein sequence ID" value="MBY8878494.1"/>
    <property type="molecule type" value="Genomic_DNA"/>
</dbReference>
<sequence length="184" mass="19864">MSAEKLLMVGFSKEWTHLDGLGVAVMSTTGLHAHGARKGWRWTTDEITDGIAAKGEDIAALGAEPAAAYLLGHDVDPETGARELIVAVGEITRDKVGDVHWVGVVPQRCVGAPVFTGIPRGGDAFKLICAGVLLPGDGHHPIAPFDRLRTALRDLAMKASSAPEATEPRPREHEPKQRWWRRRG</sequence>
<feature type="region of interest" description="Disordered" evidence="1">
    <location>
        <begin position="158"/>
        <end position="184"/>
    </location>
</feature>
<evidence type="ECO:0000256" key="1">
    <source>
        <dbReference type="SAM" id="MobiDB-lite"/>
    </source>
</evidence>
<proteinExistence type="predicted"/>
<comment type="caution">
    <text evidence="2">The sequence shown here is derived from an EMBL/GenBank/DDBJ whole genome shotgun (WGS) entry which is preliminary data.</text>
</comment>
<gene>
    <name evidence="2" type="ORF">K7862_12730</name>
</gene>
<dbReference type="Proteomes" id="UP000778578">
    <property type="component" value="Unassembled WGS sequence"/>
</dbReference>
<dbReference type="RefSeq" id="WP_222962624.1">
    <property type="nucleotide sequence ID" value="NZ_JAINZZ010000011.1"/>
</dbReference>
<accession>A0ABS7Q6Y8</accession>
<name>A0ABS7Q6Y8_9ACTN</name>
<reference evidence="2 3" key="1">
    <citation type="submission" date="2021-08" db="EMBL/GenBank/DDBJ databases">
        <title>WGS of actinomycetes from Thailand.</title>
        <authorList>
            <person name="Thawai C."/>
        </authorList>
    </citation>
    <scope>NUCLEOTIDE SEQUENCE [LARGE SCALE GENOMIC DNA]</scope>
    <source>
        <strain evidence="2 3">PLK6-54</strain>
    </source>
</reference>
<protein>
    <submittedName>
        <fullName evidence="2">Uncharacterized protein</fullName>
    </submittedName>
</protein>
<organism evidence="2 3">
    <name type="scientific">Actinacidiphila acidipaludis</name>
    <dbReference type="NCBI Taxonomy" id="2873382"/>
    <lineage>
        <taxon>Bacteria</taxon>
        <taxon>Bacillati</taxon>
        <taxon>Actinomycetota</taxon>
        <taxon>Actinomycetes</taxon>
        <taxon>Kitasatosporales</taxon>
        <taxon>Streptomycetaceae</taxon>
        <taxon>Actinacidiphila</taxon>
    </lineage>
</organism>
<feature type="compositionally biased region" description="Basic and acidic residues" evidence="1">
    <location>
        <begin position="166"/>
        <end position="177"/>
    </location>
</feature>